<sequence>MSEACFQYFQATHKLLTTTYEKAEMIYSDRVCPLIQRIHVGTLMHELPEEQVRVLRDDLSWHTFPKKHRHDTVVNEAVPLKKRRLYPGSADTSYVVKSFPFGHTTFTPPPVSRLESSLLSALCRSTQFGRGCFDRYPVSVLMTISSPRCCLNSSVSFSADVFLPGVPSVVVSPSDTTSPACLPLAHYLLFLLLTHHLHLNFCLIREGIDDGTSMERSLTRPIKKFKSTRGCVSTYAKKYAFPKFLHMPTTGPSTICSVAYSSALSAAVSVACSVACSGHLLWDNWLGLVTQQEKLSPIISQ</sequence>
<accession>A0A367J487</accession>
<organism evidence="1 2">
    <name type="scientific">Rhizopus azygosporus</name>
    <name type="common">Rhizopus microsporus var. azygosporus</name>
    <dbReference type="NCBI Taxonomy" id="86630"/>
    <lineage>
        <taxon>Eukaryota</taxon>
        <taxon>Fungi</taxon>
        <taxon>Fungi incertae sedis</taxon>
        <taxon>Mucoromycota</taxon>
        <taxon>Mucoromycotina</taxon>
        <taxon>Mucoromycetes</taxon>
        <taxon>Mucorales</taxon>
        <taxon>Mucorineae</taxon>
        <taxon>Rhizopodaceae</taxon>
        <taxon>Rhizopus</taxon>
    </lineage>
</organism>
<gene>
    <name evidence="1" type="ORF">CU097_005683</name>
</gene>
<proteinExistence type="predicted"/>
<comment type="caution">
    <text evidence="1">The sequence shown here is derived from an EMBL/GenBank/DDBJ whole genome shotgun (WGS) entry which is preliminary data.</text>
</comment>
<reference evidence="1 2" key="1">
    <citation type="journal article" date="2018" name="G3 (Bethesda)">
        <title>Phylogenetic and Phylogenomic Definition of Rhizopus Species.</title>
        <authorList>
            <person name="Gryganskyi A.P."/>
            <person name="Golan J."/>
            <person name="Dolatabadi S."/>
            <person name="Mondo S."/>
            <person name="Robb S."/>
            <person name="Idnurm A."/>
            <person name="Muszewska A."/>
            <person name="Steczkiewicz K."/>
            <person name="Masonjones S."/>
            <person name="Liao H.L."/>
            <person name="Gajdeczka M.T."/>
            <person name="Anike F."/>
            <person name="Vuek A."/>
            <person name="Anishchenko I.M."/>
            <person name="Voigt K."/>
            <person name="de Hoog G.S."/>
            <person name="Smith M.E."/>
            <person name="Heitman J."/>
            <person name="Vilgalys R."/>
            <person name="Stajich J.E."/>
        </authorList>
    </citation>
    <scope>NUCLEOTIDE SEQUENCE [LARGE SCALE GENOMIC DNA]</scope>
    <source>
        <strain evidence="1 2">CBS 357.93</strain>
    </source>
</reference>
<evidence type="ECO:0000313" key="1">
    <source>
        <dbReference type="EMBL" id="RCH84733.1"/>
    </source>
</evidence>
<dbReference type="AlphaFoldDB" id="A0A367J487"/>
<evidence type="ECO:0000313" key="2">
    <source>
        <dbReference type="Proteomes" id="UP000252139"/>
    </source>
</evidence>
<dbReference type="EMBL" id="PJQL01002282">
    <property type="protein sequence ID" value="RCH84733.1"/>
    <property type="molecule type" value="Genomic_DNA"/>
</dbReference>
<name>A0A367J487_RHIAZ</name>
<protein>
    <submittedName>
        <fullName evidence="1">Uncharacterized protein</fullName>
    </submittedName>
</protein>
<keyword evidence="2" id="KW-1185">Reference proteome</keyword>
<dbReference type="Proteomes" id="UP000252139">
    <property type="component" value="Unassembled WGS sequence"/>
</dbReference>